<sequence length="365" mass="41532">MYNWQYKDWPNFTYSIADLSATSIVFARELGLIGGLITGLNDELKQEALVEVLIAEAIKTSEIEGEYMSREDVMSSIKRNLGLDDDTPVRDKRVTGIAKLMTTVRTDAADKLSLNMIQRWHRLLVEGFPKISGGEWRRGEEPMQVVSGAYGKEIIHYEAPPSSQMPKEMEQFIDWFHHDRFDVKDNIMQALLKAAVAHVYFESIHPFEDGNGRVGRALAEYTLSNTLQSPVLLSISKTIEKDKKQYYEALKQAQSGLDLTAWIHYFTEVIVEAQRNARELVEFTVKKAKFFDRFTALLNERELKVIKRMLENGLEGFEGGMTAKKFMAIAKTSKATATRDLQHLHAIGILNQIGAGRSVRYELVF</sequence>
<feature type="binding site" evidence="2">
    <location>
        <begin position="209"/>
        <end position="216"/>
    </location>
    <ligand>
        <name>ATP</name>
        <dbReference type="ChEBI" id="CHEBI:30616"/>
    </ligand>
</feature>
<dbReference type="SUPFAM" id="SSF140931">
    <property type="entry name" value="Fic-like"/>
    <property type="match status" value="1"/>
</dbReference>
<evidence type="ECO:0000256" key="2">
    <source>
        <dbReference type="PIRSR" id="PIRSR640198-2"/>
    </source>
</evidence>
<dbReference type="Gene3D" id="1.10.10.10">
    <property type="entry name" value="Winged helix-like DNA-binding domain superfamily/Winged helix DNA-binding domain"/>
    <property type="match status" value="1"/>
</dbReference>
<dbReference type="PANTHER" id="PTHR13504:SF33">
    <property type="entry name" value="FIC FAMILY PROTEIN"/>
    <property type="match status" value="1"/>
</dbReference>
<feature type="domain" description="Fido" evidence="4">
    <location>
        <begin position="112"/>
        <end position="268"/>
    </location>
</feature>
<keyword evidence="2" id="KW-0067">ATP-binding</keyword>
<dbReference type="AlphaFoldDB" id="A0A1H7JK59"/>
<dbReference type="Pfam" id="PF13776">
    <property type="entry name" value="DUF4172"/>
    <property type="match status" value="1"/>
</dbReference>
<dbReference type="PROSITE" id="PS51459">
    <property type="entry name" value="FIDO"/>
    <property type="match status" value="1"/>
</dbReference>
<dbReference type="InterPro" id="IPR036388">
    <property type="entry name" value="WH-like_DNA-bd_sf"/>
</dbReference>
<evidence type="ECO:0000313" key="5">
    <source>
        <dbReference type="EMBL" id="SEK74932.1"/>
    </source>
</evidence>
<evidence type="ECO:0000313" key="6">
    <source>
        <dbReference type="Proteomes" id="UP000199421"/>
    </source>
</evidence>
<keyword evidence="6" id="KW-1185">Reference proteome</keyword>
<keyword evidence="2" id="KW-0547">Nucleotide-binding</keyword>
<evidence type="ECO:0000256" key="3">
    <source>
        <dbReference type="PIRSR" id="PIRSR640198-3"/>
    </source>
</evidence>
<dbReference type="InterPro" id="IPR003812">
    <property type="entry name" value="Fido"/>
</dbReference>
<dbReference type="RefSeq" id="WP_093319488.1">
    <property type="nucleotide sequence ID" value="NZ_FOAF01000001.1"/>
</dbReference>
<dbReference type="Pfam" id="PF02661">
    <property type="entry name" value="Fic"/>
    <property type="match status" value="1"/>
</dbReference>
<feature type="site" description="Important for autoinhibition of adenylyltransferase activity" evidence="3">
    <location>
        <position position="64"/>
    </location>
</feature>
<evidence type="ECO:0000256" key="1">
    <source>
        <dbReference type="PIRSR" id="PIRSR640198-1"/>
    </source>
</evidence>
<dbReference type="Proteomes" id="UP000199421">
    <property type="component" value="Unassembled WGS sequence"/>
</dbReference>
<dbReference type="EMBL" id="FOAF01000001">
    <property type="protein sequence ID" value="SEK74932.1"/>
    <property type="molecule type" value="Genomic_DNA"/>
</dbReference>
<evidence type="ECO:0000259" key="4">
    <source>
        <dbReference type="PROSITE" id="PS51459"/>
    </source>
</evidence>
<dbReference type="InterPro" id="IPR036597">
    <property type="entry name" value="Fido-like_dom_sf"/>
</dbReference>
<dbReference type="PANTHER" id="PTHR13504">
    <property type="entry name" value="FIDO DOMAIN-CONTAINING PROTEIN DDB_G0283145"/>
    <property type="match status" value="1"/>
</dbReference>
<gene>
    <name evidence="5" type="ORF">SAMN05661044_01044</name>
</gene>
<dbReference type="GO" id="GO:0005524">
    <property type="term" value="F:ATP binding"/>
    <property type="evidence" value="ECO:0007669"/>
    <property type="project" value="UniProtKB-KW"/>
</dbReference>
<feature type="active site" evidence="1">
    <location>
        <position position="205"/>
    </location>
</feature>
<dbReference type="InterPro" id="IPR040198">
    <property type="entry name" value="Fido_containing"/>
</dbReference>
<dbReference type="STRING" id="407022.SAMN05661044_01044"/>
<name>A0A1H7JK59_OLID1</name>
<proteinExistence type="predicted"/>
<dbReference type="InterPro" id="IPR025230">
    <property type="entry name" value="DUF4172"/>
</dbReference>
<reference evidence="6" key="1">
    <citation type="submission" date="2016-10" db="EMBL/GenBank/DDBJ databases">
        <authorList>
            <person name="Varghese N."/>
            <person name="Submissions S."/>
        </authorList>
    </citation>
    <scope>NUCLEOTIDE SEQUENCE [LARGE SCALE GENOMIC DNA]</scope>
    <source>
        <strain evidence="6">DSM 18733</strain>
    </source>
</reference>
<protein>
    <submittedName>
        <fullName evidence="5">Fic family protein</fullName>
    </submittedName>
</protein>
<dbReference type="Gene3D" id="1.10.3290.10">
    <property type="entry name" value="Fido-like domain"/>
    <property type="match status" value="1"/>
</dbReference>
<dbReference type="OrthoDB" id="9814400at2"/>
<feature type="binding site" evidence="2">
    <location>
        <begin position="246"/>
        <end position="247"/>
    </location>
    <ligand>
        <name>ATP</name>
        <dbReference type="ChEBI" id="CHEBI:30616"/>
    </ligand>
</feature>
<accession>A0A1H7JK59</accession>
<organism evidence="5 6">
    <name type="scientific">Olivibacter domesticus</name>
    <name type="common">Pseudosphingobacterium domesticum</name>
    <dbReference type="NCBI Taxonomy" id="407022"/>
    <lineage>
        <taxon>Bacteria</taxon>
        <taxon>Pseudomonadati</taxon>
        <taxon>Bacteroidota</taxon>
        <taxon>Sphingobacteriia</taxon>
        <taxon>Sphingobacteriales</taxon>
        <taxon>Sphingobacteriaceae</taxon>
        <taxon>Olivibacter</taxon>
    </lineage>
</organism>